<protein>
    <recommendedName>
        <fullName evidence="3">Rad60/SUMO-like domain-containing protein</fullName>
    </recommendedName>
</protein>
<name>A0A452QCH7_URSAM</name>
<reference evidence="1" key="3">
    <citation type="submission" date="2025-09" db="UniProtKB">
        <authorList>
            <consortium name="Ensembl"/>
        </authorList>
    </citation>
    <scope>IDENTIFICATION</scope>
</reference>
<evidence type="ECO:0000313" key="2">
    <source>
        <dbReference type="Proteomes" id="UP000291022"/>
    </source>
</evidence>
<dbReference type="AlphaFoldDB" id="A0A452QCH7"/>
<dbReference type="Gene3D" id="3.10.20.90">
    <property type="entry name" value="Phosphatidylinositol 3-kinase Catalytic Subunit, Chain A, domain 1"/>
    <property type="match status" value="1"/>
</dbReference>
<keyword evidence="2" id="KW-1185">Reference proteome</keyword>
<dbReference type="OMA" id="FKIKRHM"/>
<dbReference type="Proteomes" id="UP000291022">
    <property type="component" value="Unassembled WGS sequence"/>
</dbReference>
<evidence type="ECO:0000313" key="1">
    <source>
        <dbReference type="Ensembl" id="ENSUAMP00000002330.1"/>
    </source>
</evidence>
<organism evidence="1 2">
    <name type="scientific">Ursus americanus</name>
    <name type="common">American black bear</name>
    <name type="synonym">Euarctos americanus</name>
    <dbReference type="NCBI Taxonomy" id="9643"/>
    <lineage>
        <taxon>Eukaryota</taxon>
        <taxon>Metazoa</taxon>
        <taxon>Chordata</taxon>
        <taxon>Craniata</taxon>
        <taxon>Vertebrata</taxon>
        <taxon>Euteleostomi</taxon>
        <taxon>Mammalia</taxon>
        <taxon>Eutheria</taxon>
        <taxon>Laurasiatheria</taxon>
        <taxon>Carnivora</taxon>
        <taxon>Caniformia</taxon>
        <taxon>Ursidae</taxon>
        <taxon>Ursus</taxon>
    </lineage>
</organism>
<dbReference type="InterPro" id="IPR029071">
    <property type="entry name" value="Ubiquitin-like_domsf"/>
</dbReference>
<reference evidence="2" key="1">
    <citation type="submission" date="2016-06" db="EMBL/GenBank/DDBJ databases">
        <title>De novo assembly and RNA-Seq shows season-dependent expression and editing in black bear kidneys.</title>
        <authorList>
            <person name="Korstanje R."/>
            <person name="Srivastava A."/>
            <person name="Sarsani V.K."/>
            <person name="Sheehan S.M."/>
            <person name="Seger R.L."/>
            <person name="Barter M.E."/>
            <person name="Lindqvist C."/>
            <person name="Brody L.C."/>
            <person name="Mullikin J.C."/>
        </authorList>
    </citation>
    <scope>NUCLEOTIDE SEQUENCE [LARGE SCALE GENOMIC DNA]</scope>
</reference>
<dbReference type="SUPFAM" id="SSF54236">
    <property type="entry name" value="Ubiquitin-like"/>
    <property type="match status" value="1"/>
</dbReference>
<accession>A0A452QCH7</accession>
<sequence length="50" mass="5582">MANEEPKEGVKIGNKDHVNVKALGLDGSVVPFKIKRHMALSKLMRAYCEQ</sequence>
<dbReference type="GeneTree" id="ENSGT00940000169203"/>
<dbReference type="STRING" id="9643.ENSUAMP00000002330"/>
<evidence type="ECO:0008006" key="3">
    <source>
        <dbReference type="Google" id="ProtNLM"/>
    </source>
</evidence>
<proteinExistence type="predicted"/>
<reference evidence="1" key="2">
    <citation type="submission" date="2025-08" db="UniProtKB">
        <authorList>
            <consortium name="Ensembl"/>
        </authorList>
    </citation>
    <scope>IDENTIFICATION</scope>
</reference>
<dbReference type="Ensembl" id="ENSUAMT00000002661.1">
    <property type="protein sequence ID" value="ENSUAMP00000002330.1"/>
    <property type="gene ID" value="ENSUAMG00000002158.1"/>
</dbReference>